<keyword evidence="2" id="KW-1003">Cell membrane</keyword>
<reference evidence="8 10" key="1">
    <citation type="submission" date="2015-09" db="EMBL/GenBank/DDBJ databases">
        <authorList>
            <consortium name="Pathogen Informatics"/>
        </authorList>
    </citation>
    <scope>NUCLEOTIDE SEQUENCE [LARGE SCALE GENOMIC DNA]</scope>
    <source>
        <strain evidence="8 10">2789STDY5608850</strain>
    </source>
</reference>
<keyword evidence="1" id="KW-0813">Transport</keyword>
<dbReference type="EMBL" id="CYZE01000011">
    <property type="protein sequence ID" value="CUO75200.1"/>
    <property type="molecule type" value="Genomic_DNA"/>
</dbReference>
<dbReference type="CDD" id="cd03301">
    <property type="entry name" value="ABC_MalK_N"/>
    <property type="match status" value="1"/>
</dbReference>
<dbReference type="InterPro" id="IPR008995">
    <property type="entry name" value="Mo/tungstate-bd_C_term_dom"/>
</dbReference>
<dbReference type="Gene3D" id="2.40.50.100">
    <property type="match status" value="2"/>
</dbReference>
<feature type="domain" description="ABC transporter" evidence="7">
    <location>
        <begin position="4"/>
        <end position="234"/>
    </location>
</feature>
<evidence type="ECO:0000313" key="10">
    <source>
        <dbReference type="Proteomes" id="UP000095651"/>
    </source>
</evidence>
<protein>
    <submittedName>
        <fullName evidence="8">ABC transporter ATP-binding protein</fullName>
        <ecNumber evidence="8">3.6.3.20</ecNumber>
    </submittedName>
</protein>
<dbReference type="GO" id="GO:0055052">
    <property type="term" value="C:ATP-binding cassette (ABC) transporter complex, substrate-binding subunit-containing"/>
    <property type="evidence" value="ECO:0007669"/>
    <property type="project" value="TreeGrafter"/>
</dbReference>
<dbReference type="Proteomes" id="UP000095651">
    <property type="component" value="Unassembled WGS sequence"/>
</dbReference>
<dbReference type="AlphaFoldDB" id="A0A174HQ44"/>
<dbReference type="GO" id="GO:0140359">
    <property type="term" value="F:ABC-type transporter activity"/>
    <property type="evidence" value="ECO:0007669"/>
    <property type="project" value="InterPro"/>
</dbReference>
<keyword evidence="4 8" id="KW-0067">ATP-binding</keyword>
<evidence type="ECO:0000256" key="3">
    <source>
        <dbReference type="ARBA" id="ARBA00022741"/>
    </source>
</evidence>
<keyword evidence="3" id="KW-0547">Nucleotide-binding</keyword>
<evidence type="ECO:0000256" key="6">
    <source>
        <dbReference type="ARBA" id="ARBA00023136"/>
    </source>
</evidence>
<dbReference type="InterPro" id="IPR003593">
    <property type="entry name" value="AAA+_ATPase"/>
</dbReference>
<dbReference type="PANTHER" id="PTHR43875">
    <property type="entry name" value="MALTODEXTRIN IMPORT ATP-BINDING PROTEIN MSMX"/>
    <property type="match status" value="1"/>
</dbReference>
<organism evidence="8 10">
    <name type="scientific">Hungatella hathewayi</name>
    <dbReference type="NCBI Taxonomy" id="154046"/>
    <lineage>
        <taxon>Bacteria</taxon>
        <taxon>Bacillati</taxon>
        <taxon>Bacillota</taxon>
        <taxon>Clostridia</taxon>
        <taxon>Lachnospirales</taxon>
        <taxon>Lachnospiraceae</taxon>
        <taxon>Hungatella</taxon>
    </lineage>
</organism>
<dbReference type="Gene3D" id="3.40.50.300">
    <property type="entry name" value="P-loop containing nucleotide triphosphate hydrolases"/>
    <property type="match status" value="1"/>
</dbReference>
<dbReference type="SUPFAM" id="SSF50331">
    <property type="entry name" value="MOP-like"/>
    <property type="match status" value="1"/>
</dbReference>
<dbReference type="FunFam" id="3.40.50.300:FF:000042">
    <property type="entry name" value="Maltose/maltodextrin ABC transporter, ATP-binding protein"/>
    <property type="match status" value="1"/>
</dbReference>
<dbReference type="InterPro" id="IPR017871">
    <property type="entry name" value="ABC_transporter-like_CS"/>
</dbReference>
<dbReference type="SMART" id="SM00382">
    <property type="entry name" value="AAA"/>
    <property type="match status" value="1"/>
</dbReference>
<dbReference type="InterPro" id="IPR027417">
    <property type="entry name" value="P-loop_NTPase"/>
</dbReference>
<dbReference type="GO" id="GO:0008643">
    <property type="term" value="P:carbohydrate transport"/>
    <property type="evidence" value="ECO:0007669"/>
    <property type="project" value="InterPro"/>
</dbReference>
<keyword evidence="6" id="KW-0472">Membrane</keyword>
<dbReference type="Proteomes" id="UP000261257">
    <property type="component" value="Unassembled WGS sequence"/>
</dbReference>
<dbReference type="PANTHER" id="PTHR43875:SF15">
    <property type="entry name" value="TREHALOSE IMPORT ATP-BINDING PROTEIN SUGC"/>
    <property type="match status" value="1"/>
</dbReference>
<dbReference type="PROSITE" id="PS00211">
    <property type="entry name" value="ABC_TRANSPORTER_1"/>
    <property type="match status" value="1"/>
</dbReference>
<name>A0A174HQ44_9FIRM</name>
<dbReference type="SUPFAM" id="SSF52540">
    <property type="entry name" value="P-loop containing nucleoside triphosphate hydrolases"/>
    <property type="match status" value="1"/>
</dbReference>
<reference evidence="9 11" key="2">
    <citation type="submission" date="2018-08" db="EMBL/GenBank/DDBJ databases">
        <title>A genome reference for cultivated species of the human gut microbiota.</title>
        <authorList>
            <person name="Zou Y."/>
            <person name="Xue W."/>
            <person name="Luo G."/>
        </authorList>
    </citation>
    <scope>NUCLEOTIDE SEQUENCE [LARGE SCALE GENOMIC DNA]</scope>
    <source>
        <strain evidence="9 11">TF05-11AC</strain>
    </source>
</reference>
<dbReference type="InterPro" id="IPR003439">
    <property type="entry name" value="ABC_transporter-like_ATP-bd"/>
</dbReference>
<dbReference type="EMBL" id="QSSQ01000028">
    <property type="protein sequence ID" value="RGM00002.1"/>
    <property type="molecule type" value="Genomic_DNA"/>
</dbReference>
<dbReference type="Pfam" id="PF00005">
    <property type="entry name" value="ABC_tran"/>
    <property type="match status" value="1"/>
</dbReference>
<dbReference type="InterPro" id="IPR015855">
    <property type="entry name" value="ABC_transpr_MalK-like"/>
</dbReference>
<evidence type="ECO:0000256" key="1">
    <source>
        <dbReference type="ARBA" id="ARBA00022448"/>
    </source>
</evidence>
<dbReference type="PROSITE" id="PS50893">
    <property type="entry name" value="ABC_TRANSPORTER_2"/>
    <property type="match status" value="1"/>
</dbReference>
<dbReference type="InterPro" id="IPR013611">
    <property type="entry name" value="Transp-assoc_OB_typ2"/>
</dbReference>
<dbReference type="InterPro" id="IPR012340">
    <property type="entry name" value="NA-bd_OB-fold"/>
</dbReference>
<evidence type="ECO:0000256" key="4">
    <source>
        <dbReference type="ARBA" id="ARBA00022840"/>
    </source>
</evidence>
<dbReference type="Pfam" id="PF08402">
    <property type="entry name" value="TOBE_2"/>
    <property type="match status" value="1"/>
</dbReference>
<evidence type="ECO:0000259" key="7">
    <source>
        <dbReference type="PROSITE" id="PS50893"/>
    </source>
</evidence>
<dbReference type="RefSeq" id="WP_055657617.1">
    <property type="nucleotide sequence ID" value="NZ_CABIXC010000011.1"/>
</dbReference>
<dbReference type="EC" id="3.6.3.20" evidence="8"/>
<dbReference type="GO" id="GO:0016887">
    <property type="term" value="F:ATP hydrolysis activity"/>
    <property type="evidence" value="ECO:0007669"/>
    <property type="project" value="InterPro"/>
</dbReference>
<sequence length="348" mass="38833">MAEIILKDICKSFGETKVVKHVDLTIEDGAFSVIVGPSGCGKSTILRMIAGLEQPTSGEIWISGKCVNYVPPGKRDIAMVFQNYAIYPTMSVRDNIEFGLKNRRVPKEERDTLIGDVSEIVGLTEYLGRKPSELSGGQRQRVALARAMVKKPSVFLMDEPLSNLDAKLRGQMRSELIQLHDRLGTTFIYVTHDQVEAMSMGNKIVIMNQGEIMQVGKPMTVYHCPENIFSAQFIGTPPMNILAAERLHDAVCCPPGCRYVGFRPERISLDRECSEALVLPAVVQTRELLGAEAVYTFESEAGKIQMKNYSDYLPEPGEKVNLIIERKHLFFFDDSGKTFGMDCGKREV</sequence>
<keyword evidence="8" id="KW-0378">Hydrolase</keyword>
<keyword evidence="5" id="KW-1278">Translocase</keyword>
<accession>A0A174HQ44</accession>
<evidence type="ECO:0000256" key="5">
    <source>
        <dbReference type="ARBA" id="ARBA00022967"/>
    </source>
</evidence>
<gene>
    <name evidence="8" type="primary">ugpC_7</name>
    <name evidence="9" type="ORF">DXC39_21910</name>
    <name evidence="8" type="ORF">ERS852407_03828</name>
</gene>
<evidence type="ECO:0000313" key="8">
    <source>
        <dbReference type="EMBL" id="CUO75200.1"/>
    </source>
</evidence>
<proteinExistence type="predicted"/>
<dbReference type="GO" id="GO:0005524">
    <property type="term" value="F:ATP binding"/>
    <property type="evidence" value="ECO:0007669"/>
    <property type="project" value="UniProtKB-KW"/>
</dbReference>
<dbReference type="InterPro" id="IPR047641">
    <property type="entry name" value="ABC_transpr_MalK/UgpC-like"/>
</dbReference>
<evidence type="ECO:0000313" key="11">
    <source>
        <dbReference type="Proteomes" id="UP000261257"/>
    </source>
</evidence>
<evidence type="ECO:0000313" key="9">
    <source>
        <dbReference type="EMBL" id="RGM00002.1"/>
    </source>
</evidence>
<dbReference type="Gene3D" id="2.40.50.140">
    <property type="entry name" value="Nucleic acid-binding proteins"/>
    <property type="match status" value="1"/>
</dbReference>
<evidence type="ECO:0000256" key="2">
    <source>
        <dbReference type="ARBA" id="ARBA00022475"/>
    </source>
</evidence>